<comment type="subcellular location">
    <subcellularLocation>
        <location evidence="1">Cell membrane</location>
        <topology evidence="1">Multi-pass membrane protein</topology>
    </subcellularLocation>
</comment>
<keyword evidence="3 10" id="KW-0328">Glycosyltransferase</keyword>
<evidence type="ECO:0000259" key="9">
    <source>
        <dbReference type="Pfam" id="PF13231"/>
    </source>
</evidence>
<feature type="transmembrane region" description="Helical" evidence="8">
    <location>
        <begin position="157"/>
        <end position="174"/>
    </location>
</feature>
<evidence type="ECO:0000256" key="5">
    <source>
        <dbReference type="ARBA" id="ARBA00022692"/>
    </source>
</evidence>
<feature type="transmembrane region" description="Helical" evidence="8">
    <location>
        <begin position="339"/>
        <end position="358"/>
    </location>
</feature>
<feature type="transmembrane region" description="Helical" evidence="8">
    <location>
        <begin position="225"/>
        <end position="243"/>
    </location>
</feature>
<dbReference type="PANTHER" id="PTHR33908:SF11">
    <property type="entry name" value="MEMBRANE PROTEIN"/>
    <property type="match status" value="1"/>
</dbReference>
<feature type="transmembrane region" description="Helical" evidence="8">
    <location>
        <begin position="127"/>
        <end position="145"/>
    </location>
</feature>
<evidence type="ECO:0000313" key="10">
    <source>
        <dbReference type="EMBL" id="MCB2409193.1"/>
    </source>
</evidence>
<organism evidence="10 11">
    <name type="scientific">Hymenobacter lucidus</name>
    <dbReference type="NCBI Taxonomy" id="2880930"/>
    <lineage>
        <taxon>Bacteria</taxon>
        <taxon>Pseudomonadati</taxon>
        <taxon>Bacteroidota</taxon>
        <taxon>Cytophagia</taxon>
        <taxon>Cytophagales</taxon>
        <taxon>Hymenobacteraceae</taxon>
        <taxon>Hymenobacter</taxon>
    </lineage>
</organism>
<feature type="transmembrane region" description="Helical" evidence="8">
    <location>
        <begin position="309"/>
        <end position="327"/>
    </location>
</feature>
<gene>
    <name evidence="10" type="ORF">LGH74_14475</name>
</gene>
<keyword evidence="11" id="KW-1185">Reference proteome</keyword>
<evidence type="ECO:0000256" key="2">
    <source>
        <dbReference type="ARBA" id="ARBA00022475"/>
    </source>
</evidence>
<evidence type="ECO:0000256" key="6">
    <source>
        <dbReference type="ARBA" id="ARBA00022989"/>
    </source>
</evidence>
<keyword evidence="6 8" id="KW-1133">Transmembrane helix</keyword>
<dbReference type="InterPro" id="IPR038731">
    <property type="entry name" value="RgtA/B/C-like"/>
</dbReference>
<comment type="caution">
    <text evidence="10">The sequence shown here is derived from an EMBL/GenBank/DDBJ whole genome shotgun (WGS) entry which is preliminary data.</text>
</comment>
<accession>A0ABS8ASL4</accession>
<feature type="transmembrane region" description="Helical" evidence="8">
    <location>
        <begin position="181"/>
        <end position="213"/>
    </location>
</feature>
<feature type="transmembrane region" description="Helical" evidence="8">
    <location>
        <begin position="21"/>
        <end position="37"/>
    </location>
</feature>
<feature type="domain" description="Glycosyltransferase RgtA/B/C/D-like" evidence="9">
    <location>
        <begin position="80"/>
        <end position="236"/>
    </location>
</feature>
<protein>
    <submittedName>
        <fullName evidence="10">Glycosyltransferase family 39 protein</fullName>
        <ecNumber evidence="10">2.4.-.-</ecNumber>
    </submittedName>
</protein>
<keyword evidence="4 10" id="KW-0808">Transferase</keyword>
<dbReference type="RefSeq" id="WP_226176752.1">
    <property type="nucleotide sequence ID" value="NZ_JAJADR010000004.1"/>
</dbReference>
<evidence type="ECO:0000256" key="4">
    <source>
        <dbReference type="ARBA" id="ARBA00022679"/>
    </source>
</evidence>
<dbReference type="Proteomes" id="UP001165296">
    <property type="component" value="Unassembled WGS sequence"/>
</dbReference>
<feature type="transmembrane region" description="Helical" evidence="8">
    <location>
        <begin position="100"/>
        <end position="120"/>
    </location>
</feature>
<evidence type="ECO:0000313" key="11">
    <source>
        <dbReference type="Proteomes" id="UP001165296"/>
    </source>
</evidence>
<dbReference type="EMBL" id="JAJADR010000004">
    <property type="protein sequence ID" value="MCB2409193.1"/>
    <property type="molecule type" value="Genomic_DNA"/>
</dbReference>
<dbReference type="InterPro" id="IPR050297">
    <property type="entry name" value="LipidA_mod_glycosyltrf_83"/>
</dbReference>
<evidence type="ECO:0000256" key="1">
    <source>
        <dbReference type="ARBA" id="ARBA00004651"/>
    </source>
</evidence>
<keyword evidence="7 8" id="KW-0472">Membrane</keyword>
<dbReference type="GO" id="GO:0016757">
    <property type="term" value="F:glycosyltransferase activity"/>
    <property type="evidence" value="ECO:0007669"/>
    <property type="project" value="UniProtKB-KW"/>
</dbReference>
<sequence>MSIVDTKIATRPPRSLQILRLLGLGLLLGIVLFPLVFDLHRIPIQPWDEARMALSAHEMYESGNLLITTYVQQPDLWNTKPPLLVWLQAAMIGLLGPTELAIRIPSALAALATVLFLVGFSARALRSLGAGLAAAFILVTIPGYMAPHVARTGDYDALLIWWLVLGLACFFQYLETNRPRYLVLWGIALAAAIMTKGVAALLGSPALVLYVILRGKLLTLLRQPRVWLVLAAALAVPALFYAVREAALPGYWEAVKLNELGGRFSTALGPHAGPWYIYLESLRDYLLDPWTYWIFPALVVLALDPRPAFRWLTLLLTLFIICWLTVISSALTKLEWYPAPVYPVLAWIIGMALESVFQRVRQWLPASTRPWQPLAGVVLLLALVALPYKVTIETIIAQRHDSFSWAEDKGAGSFLRRYLREHPDFRQVYIVYPEGYHPTLLFYISAFRTRGIEIVPVLPKAIQQFEPGTEVIVASPEMRDTLLAAYQAVPVYEQDQYTALQIQGRK</sequence>
<keyword evidence="2" id="KW-1003">Cell membrane</keyword>
<evidence type="ECO:0000256" key="7">
    <source>
        <dbReference type="ARBA" id="ARBA00023136"/>
    </source>
</evidence>
<reference evidence="10" key="1">
    <citation type="submission" date="2021-10" db="EMBL/GenBank/DDBJ databases">
        <authorList>
            <person name="Dean J.D."/>
            <person name="Kim M.K."/>
            <person name="Newey C.N."/>
            <person name="Stoker T.S."/>
            <person name="Thompson D.W."/>
            <person name="Grose J.H."/>
        </authorList>
    </citation>
    <scope>NUCLEOTIDE SEQUENCE</scope>
    <source>
        <strain evidence="10">BT178</strain>
    </source>
</reference>
<dbReference type="Pfam" id="PF13231">
    <property type="entry name" value="PMT_2"/>
    <property type="match status" value="1"/>
</dbReference>
<keyword evidence="5 8" id="KW-0812">Transmembrane</keyword>
<dbReference type="PANTHER" id="PTHR33908">
    <property type="entry name" value="MANNOSYLTRANSFERASE YKCB-RELATED"/>
    <property type="match status" value="1"/>
</dbReference>
<evidence type="ECO:0000256" key="3">
    <source>
        <dbReference type="ARBA" id="ARBA00022676"/>
    </source>
</evidence>
<name>A0ABS8ASL4_9BACT</name>
<dbReference type="EC" id="2.4.-.-" evidence="10"/>
<proteinExistence type="predicted"/>
<evidence type="ECO:0000256" key="8">
    <source>
        <dbReference type="SAM" id="Phobius"/>
    </source>
</evidence>
<feature type="transmembrane region" description="Helical" evidence="8">
    <location>
        <begin position="370"/>
        <end position="390"/>
    </location>
</feature>